<dbReference type="PANTHER" id="PTHR33639">
    <property type="entry name" value="THIOL-DISULFIDE OXIDOREDUCTASE DCC"/>
    <property type="match status" value="1"/>
</dbReference>
<dbReference type="InterPro" id="IPR007263">
    <property type="entry name" value="DCC1-like"/>
</dbReference>
<gene>
    <name evidence="1" type="ORF">DFQ12_5689</name>
</gene>
<dbReference type="InterPro" id="IPR052927">
    <property type="entry name" value="DCC_oxidoreductase"/>
</dbReference>
<dbReference type="Proteomes" id="UP000286246">
    <property type="component" value="Unassembled WGS sequence"/>
</dbReference>
<proteinExistence type="predicted"/>
<dbReference type="PANTHER" id="PTHR33639:SF2">
    <property type="entry name" value="DUF393 DOMAIN-CONTAINING PROTEIN"/>
    <property type="match status" value="1"/>
</dbReference>
<accession>A0A420AC82</accession>
<dbReference type="OrthoDB" id="9785438at2"/>
<reference evidence="1 2" key="1">
    <citation type="submission" date="2018-09" db="EMBL/GenBank/DDBJ databases">
        <title>Genomic Encyclopedia of Type Strains, Phase III (KMG-III): the genomes of soil and plant-associated and newly described type strains.</title>
        <authorList>
            <person name="Whitman W."/>
        </authorList>
    </citation>
    <scope>NUCLEOTIDE SEQUENCE [LARGE SCALE GENOMIC DNA]</scope>
    <source>
        <strain evidence="1 2">CECT 7938</strain>
    </source>
</reference>
<keyword evidence="2" id="KW-1185">Reference proteome</keyword>
<dbReference type="EMBL" id="RAPY01000009">
    <property type="protein sequence ID" value="RKE42090.1"/>
    <property type="molecule type" value="Genomic_DNA"/>
</dbReference>
<dbReference type="GO" id="GO:0015035">
    <property type="term" value="F:protein-disulfide reductase activity"/>
    <property type="evidence" value="ECO:0007669"/>
    <property type="project" value="InterPro"/>
</dbReference>
<evidence type="ECO:0000313" key="2">
    <source>
        <dbReference type="Proteomes" id="UP000286246"/>
    </source>
</evidence>
<name>A0A420AC82_SPHD1</name>
<sequence length="144" mass="16817">MAVLSVNRSNFILMDTQGKHIIFFDGDCLVCNRFVQILLKIDSNNRLLFSSLQSDFAKNNLHTIPKNIDSVVYISPSGTYIKSEAILNICKTLGLPYSIVYFLKILPKKWRDLGYDYFAKNRYKWFGTKKYCTVPNEQQRRKFV</sequence>
<dbReference type="RefSeq" id="WP_120262234.1">
    <property type="nucleotide sequence ID" value="NZ_RAPY01000009.1"/>
</dbReference>
<protein>
    <submittedName>
        <fullName evidence="1">Putative DCC family thiol-disulfide oxidoreductase YuxK</fullName>
    </submittedName>
</protein>
<organism evidence="1 2">
    <name type="scientific">Sphingobacterium detergens</name>
    <dbReference type="NCBI Taxonomy" id="1145106"/>
    <lineage>
        <taxon>Bacteria</taxon>
        <taxon>Pseudomonadati</taxon>
        <taxon>Bacteroidota</taxon>
        <taxon>Sphingobacteriia</taxon>
        <taxon>Sphingobacteriales</taxon>
        <taxon>Sphingobacteriaceae</taxon>
        <taxon>Sphingobacterium</taxon>
    </lineage>
</organism>
<evidence type="ECO:0000313" key="1">
    <source>
        <dbReference type="EMBL" id="RKE42090.1"/>
    </source>
</evidence>
<comment type="caution">
    <text evidence="1">The sequence shown here is derived from an EMBL/GenBank/DDBJ whole genome shotgun (WGS) entry which is preliminary data.</text>
</comment>
<dbReference type="Pfam" id="PF04134">
    <property type="entry name" value="DCC1-like"/>
    <property type="match status" value="1"/>
</dbReference>
<dbReference type="AlphaFoldDB" id="A0A420AC82"/>